<dbReference type="Gene3D" id="1.25.40.990">
    <property type="match status" value="1"/>
</dbReference>
<evidence type="ECO:0000259" key="4">
    <source>
        <dbReference type="PROSITE" id="PS50250"/>
    </source>
</evidence>
<evidence type="ECO:0000256" key="1">
    <source>
        <dbReference type="ARBA" id="ARBA00038443"/>
    </source>
</evidence>
<dbReference type="Pfam" id="PF03399">
    <property type="entry name" value="SAC3_GANP"/>
    <property type="match status" value="1"/>
</dbReference>
<gene>
    <name evidence="6" type="primary">LOC111603138</name>
</gene>
<protein>
    <submittedName>
        <fullName evidence="6">Protein xmas-2</fullName>
    </submittedName>
</protein>
<evidence type="ECO:0000313" key="6">
    <source>
        <dbReference type="RefSeq" id="XP_023176380.2"/>
    </source>
</evidence>
<dbReference type="InterPro" id="IPR045107">
    <property type="entry name" value="SAC3/GANP/THP3"/>
</dbReference>
<dbReference type="GO" id="GO:0070390">
    <property type="term" value="C:transcription export complex 2"/>
    <property type="evidence" value="ECO:0007669"/>
    <property type="project" value="TreeGrafter"/>
</dbReference>
<dbReference type="Proteomes" id="UP000504633">
    <property type="component" value="Unplaced"/>
</dbReference>
<feature type="domain" description="PCI" evidence="4">
    <location>
        <begin position="351"/>
        <end position="534"/>
    </location>
</feature>
<feature type="coiled-coil region" evidence="2">
    <location>
        <begin position="747"/>
        <end position="808"/>
    </location>
</feature>
<dbReference type="SUPFAM" id="SSF54928">
    <property type="entry name" value="RNA-binding domain, RBD"/>
    <property type="match status" value="1"/>
</dbReference>
<feature type="compositionally biased region" description="Polar residues" evidence="3">
    <location>
        <begin position="133"/>
        <end position="146"/>
    </location>
</feature>
<dbReference type="OMA" id="RPHNSFN"/>
<sequence length="1499" mass="172225">MADGRSDGTYNYKTLLCTNIPELFLDKYVARTHFGRFGNLVNVVLRPRRMTCTVSYATEAEAAFALREGNIYNGHEFEMSYAENETAPAQKTEEWVDPDVQAELSVLSAGWRNEYGNNKASAAKTQASAATAFGTSKAASTPTSGNVDRERERERERQRAPAQFKAAKQELESIMRKPAHTSEEKYRVLDARDKLLRLNQKRGTADAQRLQGHCPDMCPEKERVLREFQRQVAIYELKPGSDEQICHELALKQYSRSSADQETPLPHELRAEPALHMTMSYLMHEIMDVSEKTDNLGDWFHFVWDRTRSIRKEITQQELCSLSAVKLVEQCARFHIHCAARLVAEDPSVFDAKINAENLTKCLQTLKYMYHDLRLKGVQCPREPEFRGYIVLLNLADANFLWDIGQLPVELQNCSEIRRAIQFHLALQDTNFVRFFQLLSEPETSYLSACILITYFIRLRILALHRIVQAYRAPRKYEFSSLPVSYIRQMLLFPSDEETVQFVECCGLNVNQADRVELTRIHTPEHYKLSRQFELVESKRQQSVGECICGEPLPPKSLYSNHRPHNSFNEQGYLKTSAWTARDQLPNSEELEEEIRVAPRATVRAANTETTAAALQSTAPIDNLFKVPLFSVPISPKIKATTPPPQLPQSQPQSQPQPQPQPQPTFSMPAQTSNNIFGIDTPQQQRAVVLGSNMAEPKPSQSSAINFSFVAAVAATTAKPAPSATSVAEQQRHPKAAELAALQQAIVATKQRELELLELQKAKAEQAERARRQRLLDQKQAKEKQHRQQQAQEAAAAAAAEAVEAERRRLLRIAVEREAQCKQLLEDLIAEHLKDLCNLEYRLHHSAVAIYDSLLEQEIVELVKRNMLRTDYELGLMRHYWRRWRNYRRVQLRKDALFACLPLSFGGESSERLLNVKTVEQPLRLMRRYRQGEACDYRQLLAGMDDHCWLKLDIWELLSRTLQQYTPGARHYFKLLLSLPDSSAGLVMEHALDRGVLQQPMQSEGQRSDADGAYISGLAHGVALCVHKLKGMPQANANQLSNTDGIICFVDVKQLPEARQRLHSLIRNSGCEYVALIVQQQQQETQEALLAEQLQLETLRAYRIFDCRTMTRGKQKLQLVALLQCAIQFLAKQPHRSRRSLQQMELREWLLRHLGDELYDRLRYASQRDATIGRRCRQSPQFCVQLYNEAVRRLQLVAGEQLEDRPQLPQELRVYVEPLPPQAPLPNRLEYFVSGWHTREQRAKIVQLLEQAKLPEMLPLPATSDKSQRELCEWLLNYAQLSEEESHIETVALRAIQTLELQLRTGNPNYLDIVEIFAKERLHFVLQRNAASVPVAIVYRRHTMHRQFETHWYYMWQPPEEPAAADEQPQDEELALEIDALTQQEPISYEQVLQQAQAALDKCQQQHVERKTLTVLNEPLDTLERTIERCDRQSLAGQHEQHQRRQAENLPMQPVNKRQRLSASDECAAVLDRTERLLNVSQTAEERRLQVLQRANKFL</sequence>
<dbReference type="InterPro" id="IPR035979">
    <property type="entry name" value="RBD_domain_sf"/>
</dbReference>
<dbReference type="InterPro" id="IPR012677">
    <property type="entry name" value="Nucleotide-bd_a/b_plait_sf"/>
</dbReference>
<feature type="region of interest" description="Disordered" evidence="3">
    <location>
        <begin position="636"/>
        <end position="677"/>
    </location>
</feature>
<evidence type="ECO:0000313" key="5">
    <source>
        <dbReference type="Proteomes" id="UP000504633"/>
    </source>
</evidence>
<dbReference type="CTD" id="44271"/>
<dbReference type="RefSeq" id="XP_023176380.2">
    <property type="nucleotide sequence ID" value="XM_023320612.2"/>
</dbReference>
<dbReference type="OrthoDB" id="21502at2759"/>
<dbReference type="GO" id="GO:0003676">
    <property type="term" value="F:nucleic acid binding"/>
    <property type="evidence" value="ECO:0007669"/>
    <property type="project" value="InterPro"/>
</dbReference>
<reference evidence="6" key="1">
    <citation type="submission" date="2025-08" db="UniProtKB">
        <authorList>
            <consortium name="RefSeq"/>
        </authorList>
    </citation>
    <scope>IDENTIFICATION</scope>
    <source>
        <strain evidence="6">15085-1641.00</strain>
        <tissue evidence="6">Whole body</tissue>
    </source>
</reference>
<dbReference type="Gene3D" id="3.30.70.330">
    <property type="match status" value="1"/>
</dbReference>
<comment type="similarity">
    <text evidence="1">Belongs to the SAC3 family.</text>
</comment>
<dbReference type="PANTHER" id="PTHR12436:SF3">
    <property type="entry name" value="GERMINAL-CENTER ASSOCIATED NUCLEAR PROTEIN"/>
    <property type="match status" value="1"/>
</dbReference>
<feature type="compositionally biased region" description="Polar residues" evidence="3">
    <location>
        <begin position="665"/>
        <end position="677"/>
    </location>
</feature>
<dbReference type="InterPro" id="IPR005062">
    <property type="entry name" value="SAC3/GANP/THP3_conserved"/>
</dbReference>
<dbReference type="GeneID" id="111603138"/>
<dbReference type="PANTHER" id="PTHR12436">
    <property type="entry name" value="80 KDA MCM3-ASSOCIATED PROTEIN"/>
    <property type="match status" value="1"/>
</dbReference>
<evidence type="ECO:0000256" key="2">
    <source>
        <dbReference type="SAM" id="Coils"/>
    </source>
</evidence>
<dbReference type="KEGG" id="dhe:111603138"/>
<organism evidence="5 6">
    <name type="scientific">Drosophila hydei</name>
    <name type="common">Fruit fly</name>
    <dbReference type="NCBI Taxonomy" id="7224"/>
    <lineage>
        <taxon>Eukaryota</taxon>
        <taxon>Metazoa</taxon>
        <taxon>Ecdysozoa</taxon>
        <taxon>Arthropoda</taxon>
        <taxon>Hexapoda</taxon>
        <taxon>Insecta</taxon>
        <taxon>Pterygota</taxon>
        <taxon>Neoptera</taxon>
        <taxon>Endopterygota</taxon>
        <taxon>Diptera</taxon>
        <taxon>Brachycera</taxon>
        <taxon>Muscomorpha</taxon>
        <taxon>Ephydroidea</taxon>
        <taxon>Drosophilidae</taxon>
        <taxon>Drosophila</taxon>
    </lineage>
</organism>
<feature type="region of interest" description="Disordered" evidence="3">
    <location>
        <begin position="131"/>
        <end position="170"/>
    </location>
</feature>
<name>A0A6J1M861_DROHY</name>
<proteinExistence type="inferred from homology"/>
<feature type="compositionally biased region" description="Basic and acidic residues" evidence="3">
    <location>
        <begin position="147"/>
        <end position="159"/>
    </location>
</feature>
<keyword evidence="5" id="KW-1185">Reference proteome</keyword>
<dbReference type="InterPro" id="IPR000717">
    <property type="entry name" value="PCI_dom"/>
</dbReference>
<dbReference type="PROSITE" id="PS50250">
    <property type="entry name" value="PCI"/>
    <property type="match status" value="1"/>
</dbReference>
<evidence type="ECO:0000256" key="3">
    <source>
        <dbReference type="SAM" id="MobiDB-lite"/>
    </source>
</evidence>
<keyword evidence="2" id="KW-0175">Coiled coil</keyword>
<dbReference type="GO" id="GO:0006406">
    <property type="term" value="P:mRNA export from nucleus"/>
    <property type="evidence" value="ECO:0007669"/>
    <property type="project" value="TreeGrafter"/>
</dbReference>
<accession>A0A6J1M861</accession>
<feature type="region of interest" description="Disordered" evidence="3">
    <location>
        <begin position="1434"/>
        <end position="1458"/>
    </location>
</feature>
<dbReference type="GO" id="GO:0005737">
    <property type="term" value="C:cytoplasm"/>
    <property type="evidence" value="ECO:0007669"/>
    <property type="project" value="TreeGrafter"/>
</dbReference>